<reference evidence="2 3" key="1">
    <citation type="submission" date="2016-04" db="EMBL/GenBank/DDBJ databases">
        <title>Genome analyses suggest a sexual origin of heterokaryosis in a supposedly ancient asexual fungus.</title>
        <authorList>
            <person name="Ropars J."/>
            <person name="Sedzielewska K."/>
            <person name="Noel J."/>
            <person name="Charron P."/>
            <person name="Farinelli L."/>
            <person name="Marton T."/>
            <person name="Kruger M."/>
            <person name="Pelin A."/>
            <person name="Brachmann A."/>
            <person name="Corradi N."/>
        </authorList>
    </citation>
    <scope>NUCLEOTIDE SEQUENCE [LARGE SCALE GENOMIC DNA]</scope>
    <source>
        <strain evidence="2 3">A5</strain>
    </source>
</reference>
<accession>A0A2N0Q3H9</accession>
<dbReference type="VEuPathDB" id="FungiDB:RhiirFUN_017496"/>
<reference evidence="2 3" key="2">
    <citation type="submission" date="2017-09" db="EMBL/GenBank/DDBJ databases">
        <title>Extensive intraspecific genome diversity in a model arbuscular mycorrhizal fungus.</title>
        <authorList>
            <person name="Chen E.C."/>
            <person name="Morin E."/>
            <person name="Beaudet D."/>
            <person name="Noel J."/>
            <person name="Ndikumana S."/>
            <person name="Charron P."/>
            <person name="St-Onge C."/>
            <person name="Giorgi J."/>
            <person name="Grigoriev I.V."/>
            <person name="Roux C."/>
            <person name="Martin F.M."/>
            <person name="Corradi N."/>
        </authorList>
    </citation>
    <scope>NUCLEOTIDE SEQUENCE [LARGE SCALE GENOMIC DNA]</scope>
    <source>
        <strain evidence="2 3">A5</strain>
    </source>
</reference>
<dbReference type="SUPFAM" id="SSF54236">
    <property type="entry name" value="Ubiquitin-like"/>
    <property type="match status" value="2"/>
</dbReference>
<dbReference type="InterPro" id="IPR000626">
    <property type="entry name" value="Ubiquitin-like_dom"/>
</dbReference>
<dbReference type="Proteomes" id="UP000232722">
    <property type="component" value="Unassembled WGS sequence"/>
</dbReference>
<dbReference type="VEuPathDB" id="FungiDB:FUN_000083"/>
<name>A0A2N0Q3H9_9GLOM</name>
<dbReference type="InterPro" id="IPR029071">
    <property type="entry name" value="Ubiquitin-like_domsf"/>
</dbReference>
<gene>
    <name evidence="2" type="ORF">RhiirA5_410342</name>
</gene>
<evidence type="ECO:0000313" key="2">
    <source>
        <dbReference type="EMBL" id="PKC13654.1"/>
    </source>
</evidence>
<feature type="domain" description="Ubiquitin-like" evidence="1">
    <location>
        <begin position="37"/>
        <end position="81"/>
    </location>
</feature>
<evidence type="ECO:0000259" key="1">
    <source>
        <dbReference type="PROSITE" id="PS50053"/>
    </source>
</evidence>
<dbReference type="VEuPathDB" id="FungiDB:RhiirA1_391325"/>
<proteinExistence type="predicted"/>
<comment type="caution">
    <text evidence="2">The sequence shown here is derived from an EMBL/GenBank/DDBJ whole genome shotgun (WGS) entry which is preliminary data.</text>
</comment>
<dbReference type="Gene3D" id="3.10.20.90">
    <property type="entry name" value="Phosphatidylinositol 3-kinase Catalytic Subunit, Chain A, domain 1"/>
    <property type="match status" value="2"/>
</dbReference>
<dbReference type="PROSITE" id="PS50053">
    <property type="entry name" value="UBIQUITIN_2"/>
    <property type="match status" value="1"/>
</dbReference>
<dbReference type="PANTHER" id="PTHR10562">
    <property type="entry name" value="SMALL UBIQUITIN-RELATED MODIFIER"/>
    <property type="match status" value="1"/>
</dbReference>
<protein>
    <recommendedName>
        <fullName evidence="1">Ubiquitin-like domain-containing protein</fullName>
    </recommendedName>
</protein>
<organism evidence="2 3">
    <name type="scientific">Rhizophagus irregularis</name>
    <dbReference type="NCBI Taxonomy" id="588596"/>
    <lineage>
        <taxon>Eukaryota</taxon>
        <taxon>Fungi</taxon>
        <taxon>Fungi incertae sedis</taxon>
        <taxon>Mucoromycota</taxon>
        <taxon>Glomeromycotina</taxon>
        <taxon>Glomeromycetes</taxon>
        <taxon>Glomerales</taxon>
        <taxon>Glomeraceae</taxon>
        <taxon>Rhizophagus</taxon>
    </lineage>
</organism>
<dbReference type="AlphaFoldDB" id="A0A2N0Q3H9"/>
<evidence type="ECO:0000313" key="3">
    <source>
        <dbReference type="Proteomes" id="UP000232722"/>
    </source>
</evidence>
<dbReference type="InterPro" id="IPR022617">
    <property type="entry name" value="Rad60/SUMO-like_dom"/>
</dbReference>
<sequence>MDQLSPQFIKTEAVDPIDSFISFHVKNVLRTTPFKKLKEVYCKRNRLKIHATKFLFDGLNVMDNDTPDSLEMEEGDSIHVIFAPAIRNVITNSDQLLSQFIKTEEPTGSANSFFSIMIYYDYDYVKFICPKNQKNDSIKRKETTYIVERAKPLKKLMESHSEINGLSPATLRFLFDGCRIHYDDTADFLERKTTILSIMCPRE</sequence>
<dbReference type="EMBL" id="LLXJ01000178">
    <property type="protein sequence ID" value="PKC13654.1"/>
    <property type="molecule type" value="Genomic_DNA"/>
</dbReference>
<dbReference type="Pfam" id="PF11976">
    <property type="entry name" value="Rad60-SLD"/>
    <property type="match status" value="2"/>
</dbReference>